<keyword evidence="6" id="KW-1133">Transmembrane helix</keyword>
<keyword evidence="11" id="KW-1185">Reference proteome</keyword>
<dbReference type="PANTHER" id="PTHR21248:SF22">
    <property type="entry name" value="PHOSPHOLIPASE D"/>
    <property type="match status" value="1"/>
</dbReference>
<dbReference type="CDD" id="cd09110">
    <property type="entry name" value="PLDc_CLS_1"/>
    <property type="match status" value="1"/>
</dbReference>
<dbReference type="Gene3D" id="3.30.870.10">
    <property type="entry name" value="Endonuclease Chain A"/>
    <property type="match status" value="2"/>
</dbReference>
<organism evidence="10 11">
    <name type="scientific">Ramlibacter tataouinensis</name>
    <dbReference type="NCBI Taxonomy" id="94132"/>
    <lineage>
        <taxon>Bacteria</taxon>
        <taxon>Pseudomonadati</taxon>
        <taxon>Pseudomonadota</taxon>
        <taxon>Betaproteobacteria</taxon>
        <taxon>Burkholderiales</taxon>
        <taxon>Comamonadaceae</taxon>
        <taxon>Ramlibacter</taxon>
    </lineage>
</organism>
<dbReference type="InterPro" id="IPR022924">
    <property type="entry name" value="Cardiolipin_synthase"/>
</dbReference>
<evidence type="ECO:0000259" key="9">
    <source>
        <dbReference type="PROSITE" id="PS50035"/>
    </source>
</evidence>
<evidence type="ECO:0000256" key="1">
    <source>
        <dbReference type="ARBA" id="ARBA00004236"/>
    </source>
</evidence>
<evidence type="ECO:0000313" key="11">
    <source>
        <dbReference type="Proteomes" id="UP000070433"/>
    </source>
</evidence>
<accession>A0A127JUV6</accession>
<reference evidence="10 11" key="1">
    <citation type="journal article" date="2014" name="Int. J. Syst. Evol. Microbiol.">
        <title>Ramlibacter solisilvae sp. nov., isolated from forest soil, and emended description of the genus Ramlibacter.</title>
        <authorList>
            <person name="Lee H.J."/>
            <person name="Lee S.H."/>
            <person name="Lee S.S."/>
            <person name="Lee J.S."/>
            <person name="Kim Y."/>
            <person name="Kim S.C."/>
            <person name="Jeon C.O."/>
        </authorList>
    </citation>
    <scope>NUCLEOTIDE SEQUENCE [LARGE SCALE GENOMIC DNA]</scope>
    <source>
        <strain evidence="10 11">5-10</strain>
    </source>
</reference>
<dbReference type="InterPro" id="IPR001736">
    <property type="entry name" value="PLipase_D/transphosphatidylase"/>
</dbReference>
<dbReference type="PANTHER" id="PTHR21248">
    <property type="entry name" value="CARDIOLIPIN SYNTHASE"/>
    <property type="match status" value="1"/>
</dbReference>
<keyword evidence="5" id="KW-0677">Repeat</keyword>
<keyword evidence="4" id="KW-0812">Transmembrane</keyword>
<protein>
    <recommendedName>
        <fullName evidence="8">Cardiolipin synthase</fullName>
        <ecNumber evidence="8">2.7.8.-</ecNumber>
    </recommendedName>
</protein>
<evidence type="ECO:0000256" key="7">
    <source>
        <dbReference type="ARBA" id="ARBA00023136"/>
    </source>
</evidence>
<dbReference type="GO" id="GO:0005886">
    <property type="term" value="C:plasma membrane"/>
    <property type="evidence" value="ECO:0007669"/>
    <property type="project" value="UniProtKB-SubCell"/>
</dbReference>
<dbReference type="EMBL" id="CP010951">
    <property type="protein sequence ID" value="AMO23695.1"/>
    <property type="molecule type" value="Genomic_DNA"/>
</dbReference>
<evidence type="ECO:0000313" key="10">
    <source>
        <dbReference type="EMBL" id="AMO23695.1"/>
    </source>
</evidence>
<comment type="subcellular location">
    <subcellularLocation>
        <location evidence="1">Cell membrane</location>
    </subcellularLocation>
</comment>
<dbReference type="AlphaFoldDB" id="A0A127JUV6"/>
<dbReference type="GO" id="GO:0032049">
    <property type="term" value="P:cardiolipin biosynthetic process"/>
    <property type="evidence" value="ECO:0007669"/>
    <property type="project" value="UniProtKB-UniRule"/>
</dbReference>
<dbReference type="GO" id="GO:0008808">
    <property type="term" value="F:cardiolipin synthase activity"/>
    <property type="evidence" value="ECO:0007669"/>
    <property type="project" value="UniProtKB-UniRule"/>
</dbReference>
<gene>
    <name evidence="10" type="ORF">UC35_13450</name>
</gene>
<evidence type="ECO:0000256" key="8">
    <source>
        <dbReference type="NCBIfam" id="TIGR04265"/>
    </source>
</evidence>
<dbReference type="EC" id="2.7.8.-" evidence="8"/>
<evidence type="ECO:0000256" key="3">
    <source>
        <dbReference type="ARBA" id="ARBA00022679"/>
    </source>
</evidence>
<sequence length="425" mass="47828">MKGRGVWIAVTSSLLTLGAVFVVLNLASGEKKIEQRLERLYATNDPQFRRAMGNLLGPPILEGNKTEVLVNGDMIFAAMLSAIKQARRTITFETYIYWSETIGREFADALIERARAGVKVHVLLDWVGSSRMDARYLEEMKAAGIEVERYHEPHWSNLQRMNNRTHRKVLVVDGVVGFTGGVGIADKWRGNAQDKEHWRDTHFRVEGPVVAQMQAVFMDNWIKATGRVMHGEDYFPALKVRGDEAAQMFSSSPTGGSESMHLMYLMAITAATRSIHLSNSYFVPDELVVKALAAAARRGVQVRVITPGPDIDTDVVRRASRARWGELLEAGVVIAEYQPTMFHCKVLVIDGLMVSVGSTNFDNRSFRINDEANLNVVSEAFARRQIQIFDEDFRQSKPMTLQAWRGRPWQEKALERVASLFGNQL</sequence>
<proteinExistence type="predicted"/>
<dbReference type="Proteomes" id="UP000070433">
    <property type="component" value="Chromosome"/>
</dbReference>
<keyword evidence="3" id="KW-0808">Transferase</keyword>
<dbReference type="PROSITE" id="PS50035">
    <property type="entry name" value="PLD"/>
    <property type="match status" value="2"/>
</dbReference>
<dbReference type="SMART" id="SM00155">
    <property type="entry name" value="PLDc"/>
    <property type="match status" value="2"/>
</dbReference>
<feature type="domain" description="PLD phosphodiesterase" evidence="9">
    <location>
        <begin position="338"/>
        <end position="365"/>
    </location>
</feature>
<evidence type="ECO:0000256" key="6">
    <source>
        <dbReference type="ARBA" id="ARBA00022989"/>
    </source>
</evidence>
<feature type="domain" description="PLD phosphodiesterase" evidence="9">
    <location>
        <begin position="161"/>
        <end position="188"/>
    </location>
</feature>
<evidence type="ECO:0000256" key="2">
    <source>
        <dbReference type="ARBA" id="ARBA00022475"/>
    </source>
</evidence>
<dbReference type="NCBIfam" id="TIGR04265">
    <property type="entry name" value="bac_cardiolipin"/>
    <property type="match status" value="1"/>
</dbReference>
<keyword evidence="7" id="KW-0472">Membrane</keyword>
<dbReference type="InterPro" id="IPR025202">
    <property type="entry name" value="PLD-like_dom"/>
</dbReference>
<dbReference type="PATRIC" id="fig|94132.3.peg.2737"/>
<dbReference type="SUPFAM" id="SSF56024">
    <property type="entry name" value="Phospholipase D/nuclease"/>
    <property type="match status" value="2"/>
</dbReference>
<evidence type="ECO:0000256" key="5">
    <source>
        <dbReference type="ARBA" id="ARBA00022737"/>
    </source>
</evidence>
<dbReference type="Pfam" id="PF13091">
    <property type="entry name" value="PLDc_2"/>
    <property type="match status" value="2"/>
</dbReference>
<dbReference type="OrthoDB" id="9762009at2"/>
<keyword evidence="2" id="KW-1003">Cell membrane</keyword>
<evidence type="ECO:0000256" key="4">
    <source>
        <dbReference type="ARBA" id="ARBA00022692"/>
    </source>
</evidence>
<dbReference type="RefSeq" id="WP_061500504.1">
    <property type="nucleotide sequence ID" value="NZ_CP010951.1"/>
</dbReference>
<dbReference type="CDD" id="cd09159">
    <property type="entry name" value="PLDc_ybhO_like_2"/>
    <property type="match status" value="1"/>
</dbReference>
<name>A0A127JUV6_9BURK</name>